<feature type="binding site" evidence="3">
    <location>
        <position position="35"/>
    </location>
    <ligand>
        <name>NADP(+)</name>
        <dbReference type="ChEBI" id="CHEBI:58349"/>
    </ligand>
</feature>
<dbReference type="EMBL" id="LGHE01000231">
    <property type="protein sequence ID" value="KUK99750.1"/>
    <property type="molecule type" value="Genomic_DNA"/>
</dbReference>
<dbReference type="PANTHER" id="PTHR11645">
    <property type="entry name" value="PYRROLINE-5-CARBOXYLATE REDUCTASE"/>
    <property type="match status" value="1"/>
</dbReference>
<dbReference type="HAMAP" id="MF_01925">
    <property type="entry name" value="P5C_reductase"/>
    <property type="match status" value="1"/>
</dbReference>
<comment type="pathway">
    <text evidence="2">Amino-acid biosynthesis; L-proline biosynthesis; L-proline from L-glutamate 5-semialdehyde: step 1/1.</text>
</comment>
<evidence type="ECO:0000259" key="5">
    <source>
        <dbReference type="Pfam" id="PF14748"/>
    </source>
</evidence>
<dbReference type="InterPro" id="IPR029036">
    <property type="entry name" value="P5CR_dimer"/>
</dbReference>
<dbReference type="Pfam" id="PF14748">
    <property type="entry name" value="P5CR_dimer"/>
    <property type="match status" value="1"/>
</dbReference>
<dbReference type="InterPro" id="IPR028939">
    <property type="entry name" value="P5C_Rdtase_cat_N"/>
</dbReference>
<dbReference type="PIRSF" id="PIRSF000193">
    <property type="entry name" value="Pyrrol-5-carb_rd"/>
    <property type="match status" value="1"/>
</dbReference>
<evidence type="ECO:0000259" key="4">
    <source>
        <dbReference type="Pfam" id="PF03807"/>
    </source>
</evidence>
<keyword evidence="2" id="KW-0560">Oxidoreductase</keyword>
<proteinExistence type="inferred from homology"/>
<dbReference type="InterPro" id="IPR008927">
    <property type="entry name" value="6-PGluconate_DH-like_C_sf"/>
</dbReference>
<protein>
    <recommendedName>
        <fullName evidence="2">Pyrroline-5-carboxylate reductase</fullName>
        <shortName evidence="2">P5C reductase</shortName>
        <shortName evidence="2">P5CR</shortName>
        <ecNumber evidence="2">1.5.1.2</ecNumber>
    </recommendedName>
    <alternativeName>
        <fullName evidence="2">PCA reductase</fullName>
    </alternativeName>
</protein>
<evidence type="ECO:0000256" key="3">
    <source>
        <dbReference type="PIRSR" id="PIRSR000193-1"/>
    </source>
</evidence>
<reference evidence="7" key="1">
    <citation type="journal article" date="2015" name="MBio">
        <title>Genome-Resolved Metagenomic Analysis Reveals Roles for Candidate Phyla and Other Microbial Community Members in Biogeochemical Transformations in Oil Reservoirs.</title>
        <authorList>
            <person name="Hu P."/>
            <person name="Tom L."/>
            <person name="Singh A."/>
            <person name="Thomas B.C."/>
            <person name="Baker B.J."/>
            <person name="Piceno Y.M."/>
            <person name="Andersen G.L."/>
            <person name="Banfield J.F."/>
        </authorList>
    </citation>
    <scope>NUCLEOTIDE SEQUENCE [LARGE SCALE GENOMIC DNA]</scope>
</reference>
<comment type="subcellular location">
    <subcellularLocation>
        <location evidence="2">Cytoplasm</location>
    </subcellularLocation>
</comment>
<name>A0A101IRL8_9EURY</name>
<dbReference type="EC" id="1.5.1.2" evidence="2"/>
<keyword evidence="2" id="KW-0028">Amino-acid biosynthesis</keyword>
<dbReference type="SUPFAM" id="SSF51735">
    <property type="entry name" value="NAD(P)-binding Rossmann-fold domains"/>
    <property type="match status" value="1"/>
</dbReference>
<evidence type="ECO:0000256" key="1">
    <source>
        <dbReference type="ARBA" id="ARBA00005525"/>
    </source>
</evidence>
<dbReference type="Pfam" id="PF03807">
    <property type="entry name" value="F420_oxidored"/>
    <property type="match status" value="1"/>
</dbReference>
<comment type="catalytic activity">
    <reaction evidence="2">
        <text>L-proline + NAD(+) = (S)-1-pyrroline-5-carboxylate + NADH + 2 H(+)</text>
        <dbReference type="Rhea" id="RHEA:14105"/>
        <dbReference type="ChEBI" id="CHEBI:15378"/>
        <dbReference type="ChEBI" id="CHEBI:17388"/>
        <dbReference type="ChEBI" id="CHEBI:57540"/>
        <dbReference type="ChEBI" id="CHEBI:57945"/>
        <dbReference type="ChEBI" id="CHEBI:60039"/>
        <dbReference type="EC" id="1.5.1.2"/>
    </reaction>
</comment>
<keyword evidence="2 3" id="KW-0521">NADP</keyword>
<accession>A0A101IRL8</accession>
<feature type="domain" description="Pyrroline-5-carboxylate reductase dimerisation" evidence="5">
    <location>
        <begin position="160"/>
        <end position="261"/>
    </location>
</feature>
<comment type="caution">
    <text evidence="6">The sequence shown here is derived from an EMBL/GenBank/DDBJ whole genome shotgun (WGS) entry which is preliminary data.</text>
</comment>
<organism evidence="6 7">
    <name type="scientific">Methanoculleus marisnigri</name>
    <dbReference type="NCBI Taxonomy" id="2198"/>
    <lineage>
        <taxon>Archaea</taxon>
        <taxon>Methanobacteriati</taxon>
        <taxon>Methanobacteriota</taxon>
        <taxon>Stenosarchaea group</taxon>
        <taxon>Methanomicrobia</taxon>
        <taxon>Methanomicrobiales</taxon>
        <taxon>Methanomicrobiaceae</taxon>
        <taxon>Methanoculleus</taxon>
    </lineage>
</organism>
<comment type="function">
    <text evidence="2">Catalyzes the reduction of 1-pyrroline-5-carboxylate (PCA) to L-proline.</text>
</comment>
<gene>
    <name evidence="2" type="primary">proC</name>
    <name evidence="6" type="ORF">XE10_1705</name>
</gene>
<dbReference type="GO" id="GO:0055129">
    <property type="term" value="P:L-proline biosynthetic process"/>
    <property type="evidence" value="ECO:0007669"/>
    <property type="project" value="UniProtKB-UniRule"/>
</dbReference>
<keyword evidence="2" id="KW-0963">Cytoplasm</keyword>
<evidence type="ECO:0000313" key="6">
    <source>
        <dbReference type="EMBL" id="KUK99750.1"/>
    </source>
</evidence>
<evidence type="ECO:0000313" key="7">
    <source>
        <dbReference type="Proteomes" id="UP000054598"/>
    </source>
</evidence>
<comment type="catalytic activity">
    <reaction evidence="2">
        <text>L-proline + NADP(+) = (S)-1-pyrroline-5-carboxylate + NADPH + 2 H(+)</text>
        <dbReference type="Rhea" id="RHEA:14109"/>
        <dbReference type="ChEBI" id="CHEBI:15378"/>
        <dbReference type="ChEBI" id="CHEBI:17388"/>
        <dbReference type="ChEBI" id="CHEBI:57783"/>
        <dbReference type="ChEBI" id="CHEBI:58349"/>
        <dbReference type="ChEBI" id="CHEBI:60039"/>
        <dbReference type="EC" id="1.5.1.2"/>
    </reaction>
</comment>
<keyword evidence="2" id="KW-0641">Proline biosynthesis</keyword>
<dbReference type="UniPathway" id="UPA00098">
    <property type="reaction ID" value="UER00361"/>
</dbReference>
<dbReference type="GO" id="GO:0004735">
    <property type="term" value="F:pyrroline-5-carboxylate reductase activity"/>
    <property type="evidence" value="ECO:0007669"/>
    <property type="project" value="UniProtKB-UniRule"/>
</dbReference>
<dbReference type="AlphaFoldDB" id="A0A101IRL8"/>
<dbReference type="Proteomes" id="UP000054598">
    <property type="component" value="Unassembled WGS sequence"/>
</dbReference>
<feature type="binding site" evidence="3">
    <location>
        <begin position="7"/>
        <end position="12"/>
    </location>
    <ligand>
        <name>NADP(+)</name>
        <dbReference type="ChEBI" id="CHEBI:58349"/>
    </ligand>
</feature>
<feature type="domain" description="Pyrroline-5-carboxylate reductase catalytic N-terminal" evidence="4">
    <location>
        <begin position="4"/>
        <end position="99"/>
    </location>
</feature>
<dbReference type="Gene3D" id="3.40.50.720">
    <property type="entry name" value="NAD(P)-binding Rossmann-like Domain"/>
    <property type="match status" value="1"/>
</dbReference>
<sequence length="274" mass="28102">MDCVGIIGYGHMGSMLVNGFLASGVLGTDEIVVASRGQKSRDACAAAWPRIGIAATNRELVRRCRTIIIAVRPQEMREILHEIVPVMDGDEHIVSLAAGISLQEIEGEFPGSVTRAIPTVTSAVGQGTTLVCHGRQVGMHDALRVEGLFSSIGNVVLVGESDIPAATLLSSCGPGLLAAIIEELAGATARASGLPPGRALVLATGMVAATAAYLRETGKAPGDLIGEVATGGGVTEVGVQGFREALPAVFDEVFAAMLERCDTVGKGGSGQAFK</sequence>
<dbReference type="PATRIC" id="fig|2198.3.peg.1691"/>
<dbReference type="Gene3D" id="1.10.3730.10">
    <property type="entry name" value="ProC C-terminal domain-like"/>
    <property type="match status" value="1"/>
</dbReference>
<dbReference type="SUPFAM" id="SSF48179">
    <property type="entry name" value="6-phosphogluconate dehydrogenase C-terminal domain-like"/>
    <property type="match status" value="1"/>
</dbReference>
<dbReference type="InterPro" id="IPR000304">
    <property type="entry name" value="Pyrroline-COOH_reductase"/>
</dbReference>
<dbReference type="GO" id="GO:0005737">
    <property type="term" value="C:cytoplasm"/>
    <property type="evidence" value="ECO:0007669"/>
    <property type="project" value="UniProtKB-SubCell"/>
</dbReference>
<feature type="binding site" evidence="3">
    <location>
        <begin position="70"/>
        <end position="73"/>
    </location>
    <ligand>
        <name>NADP(+)</name>
        <dbReference type="ChEBI" id="CHEBI:58349"/>
    </ligand>
</feature>
<feature type="binding site" evidence="3">
    <location>
        <position position="57"/>
    </location>
    <ligand>
        <name>NADPH</name>
        <dbReference type="ChEBI" id="CHEBI:57783"/>
    </ligand>
</feature>
<dbReference type="PANTHER" id="PTHR11645:SF53">
    <property type="entry name" value="PYRROLINE-5-CARBOXYLATE REDUCTASE 3"/>
    <property type="match status" value="1"/>
</dbReference>
<dbReference type="InterPro" id="IPR036291">
    <property type="entry name" value="NAD(P)-bd_dom_sf"/>
</dbReference>
<comment type="similarity">
    <text evidence="1 2">Belongs to the pyrroline-5-carboxylate reductase family.</text>
</comment>
<evidence type="ECO:0000256" key="2">
    <source>
        <dbReference type="HAMAP-Rule" id="MF_01925"/>
    </source>
</evidence>